<keyword evidence="4 12" id="KW-0812">Transmembrane</keyword>
<feature type="domain" description="PpiC" evidence="13">
    <location>
        <begin position="342"/>
        <end position="440"/>
    </location>
</feature>
<keyword evidence="7" id="KW-0143">Chaperone</keyword>
<dbReference type="Gene3D" id="1.10.4030.10">
    <property type="entry name" value="Porin chaperone SurA, peptide-binding domain"/>
    <property type="match status" value="1"/>
</dbReference>
<dbReference type="InterPro" id="IPR027304">
    <property type="entry name" value="Trigger_fact/SurA_dom_sf"/>
</dbReference>
<proteinExistence type="inferred from homology"/>
<evidence type="ECO:0000256" key="12">
    <source>
        <dbReference type="SAM" id="Phobius"/>
    </source>
</evidence>
<dbReference type="SUPFAM" id="SSF54534">
    <property type="entry name" value="FKBP-like"/>
    <property type="match status" value="2"/>
</dbReference>
<keyword evidence="2" id="KW-1003">Cell membrane</keyword>
<evidence type="ECO:0000256" key="5">
    <source>
        <dbReference type="ARBA" id="ARBA00022989"/>
    </source>
</evidence>
<keyword evidence="5 12" id="KW-1133">Transmembrane helix</keyword>
<dbReference type="PANTHER" id="PTHR47529:SF1">
    <property type="entry name" value="PERIPLASMIC CHAPERONE PPID"/>
    <property type="match status" value="1"/>
</dbReference>
<evidence type="ECO:0000313" key="14">
    <source>
        <dbReference type="EMBL" id="MFD2599953.1"/>
    </source>
</evidence>
<protein>
    <recommendedName>
        <fullName evidence="9">Periplasmic chaperone PpiD</fullName>
    </recommendedName>
    <alternativeName>
        <fullName evidence="10">Periplasmic folding chaperone</fullName>
    </alternativeName>
</protein>
<reference evidence="15" key="1">
    <citation type="journal article" date="2019" name="Int. J. Syst. Evol. Microbiol.">
        <title>The Global Catalogue of Microorganisms (GCM) 10K type strain sequencing project: providing services to taxonomists for standard genome sequencing and annotation.</title>
        <authorList>
            <consortium name="The Broad Institute Genomics Platform"/>
            <consortium name="The Broad Institute Genome Sequencing Center for Infectious Disease"/>
            <person name="Wu L."/>
            <person name="Ma J."/>
        </authorList>
    </citation>
    <scope>NUCLEOTIDE SEQUENCE [LARGE SCALE GENOMIC DNA]</scope>
    <source>
        <strain evidence="15">KCTC 42248</strain>
    </source>
</reference>
<evidence type="ECO:0000256" key="7">
    <source>
        <dbReference type="ARBA" id="ARBA00023186"/>
    </source>
</evidence>
<name>A0ABW5NMT0_9SPHI</name>
<evidence type="ECO:0000256" key="3">
    <source>
        <dbReference type="ARBA" id="ARBA00022519"/>
    </source>
</evidence>
<comment type="similarity">
    <text evidence="8">Belongs to the PpiD chaperone family.</text>
</comment>
<keyword evidence="11" id="KW-0413">Isomerase</keyword>
<sequence>MGLMSYLRSRAGLVIFVIGLAIVAFLLGDIINYGTPFWMKNQNEVGSVNGEGIDYQTFNQQVDQAVAGFQQQMGGGSSPEMTNYAVQQVWNQYVSEELLKQEIAKIGISVGKDELNNLVFGENPSPQILQMFTNPQTGQYDKNQVAMVSSQAKTNPEVAQQWEALLESIRAQRLNEKYSNLLSNSMYTTALEAEQEHNSRNKIANFKYVMLDYASVKDSEVKLADSDYKEYYDKHKKSFRNTEEVRSLEFVSFDARPTAADTAMILSEVNQLKSDLQNSSTEEQLAASVSETKYPVRYYSKNQLNPALDSVVFNVAAGTVVGPFLSGNSYEIAKVLDTKFSPDSVEASHILLNPVAEGGVEQAKVKADSIKKLIQSGESIAGLAVEFSVDEGSKVNGGSLGTFTRGRMIPAFEDAAFGGKSGDVVVVESDYGIHILKIERQIGNSKIAKTAIIDKSIVAGRATQDAAYAKANAFYSEANKDNFKEVAGKQNLNLQTSARTLAMDNSLNGTTIPRELIRWAFEAKNGEVSDKVYESDSHYIVARVTGVQEKGIQPLESVKGEIQPAVRNMVKARMLKEKLNNAISGSSTIEQISQKVGKNVQTVENVVFANPVIPGVALENAVVGTVFGLQPNKPSAAVEGNQGVYAVQVIGFVNPKALSGEELNKQQRQMMSTSTQRAWGGIFRALQDKAKIDDNRIRFY</sequence>
<evidence type="ECO:0000259" key="13">
    <source>
        <dbReference type="PROSITE" id="PS50198"/>
    </source>
</evidence>
<evidence type="ECO:0000256" key="11">
    <source>
        <dbReference type="PROSITE-ProRule" id="PRU00278"/>
    </source>
</evidence>
<comment type="subcellular location">
    <subcellularLocation>
        <location evidence="1">Cell inner membrane</location>
        <topology evidence="1">Single-pass type II membrane protein</topology>
        <orientation evidence="1">Periplasmic side</orientation>
    </subcellularLocation>
</comment>
<gene>
    <name evidence="14" type="ORF">ACFSQ3_13425</name>
</gene>
<evidence type="ECO:0000256" key="2">
    <source>
        <dbReference type="ARBA" id="ARBA00022475"/>
    </source>
</evidence>
<evidence type="ECO:0000256" key="4">
    <source>
        <dbReference type="ARBA" id="ARBA00022692"/>
    </source>
</evidence>
<comment type="caution">
    <text evidence="14">The sequence shown here is derived from an EMBL/GenBank/DDBJ whole genome shotgun (WGS) entry which is preliminary data.</text>
</comment>
<evidence type="ECO:0000256" key="6">
    <source>
        <dbReference type="ARBA" id="ARBA00023136"/>
    </source>
</evidence>
<dbReference type="Pfam" id="PF13616">
    <property type="entry name" value="Rotamase_3"/>
    <property type="match status" value="1"/>
</dbReference>
<dbReference type="InterPro" id="IPR046357">
    <property type="entry name" value="PPIase_dom_sf"/>
</dbReference>
<keyword evidence="15" id="KW-1185">Reference proteome</keyword>
<dbReference type="Gene3D" id="3.10.50.40">
    <property type="match status" value="3"/>
</dbReference>
<dbReference type="RefSeq" id="WP_380870092.1">
    <property type="nucleotide sequence ID" value="NZ_JBHUMA010000007.1"/>
</dbReference>
<evidence type="ECO:0000256" key="1">
    <source>
        <dbReference type="ARBA" id="ARBA00004382"/>
    </source>
</evidence>
<dbReference type="PANTHER" id="PTHR47529">
    <property type="entry name" value="PEPTIDYL-PROLYL CIS-TRANS ISOMERASE D"/>
    <property type="match status" value="1"/>
</dbReference>
<dbReference type="SUPFAM" id="SSF109998">
    <property type="entry name" value="Triger factor/SurA peptide-binding domain-like"/>
    <property type="match status" value="1"/>
</dbReference>
<evidence type="ECO:0000256" key="9">
    <source>
        <dbReference type="ARBA" id="ARBA00040743"/>
    </source>
</evidence>
<dbReference type="InterPro" id="IPR000297">
    <property type="entry name" value="PPIase_PpiC"/>
</dbReference>
<evidence type="ECO:0000256" key="10">
    <source>
        <dbReference type="ARBA" id="ARBA00042775"/>
    </source>
</evidence>
<keyword evidence="6 12" id="KW-0472">Membrane</keyword>
<dbReference type="EMBL" id="JBHUMA010000007">
    <property type="protein sequence ID" value="MFD2599953.1"/>
    <property type="molecule type" value="Genomic_DNA"/>
</dbReference>
<dbReference type="PROSITE" id="PS50198">
    <property type="entry name" value="PPIC_PPIASE_2"/>
    <property type="match status" value="1"/>
</dbReference>
<dbReference type="Pfam" id="PF13145">
    <property type="entry name" value="Rotamase_2"/>
    <property type="match status" value="1"/>
</dbReference>
<keyword evidence="3" id="KW-0997">Cell inner membrane</keyword>
<accession>A0ABW5NMT0</accession>
<feature type="transmembrane region" description="Helical" evidence="12">
    <location>
        <begin position="12"/>
        <end position="33"/>
    </location>
</feature>
<keyword evidence="11" id="KW-0697">Rotamase</keyword>
<evidence type="ECO:0000256" key="8">
    <source>
        <dbReference type="ARBA" id="ARBA00038408"/>
    </source>
</evidence>
<evidence type="ECO:0000313" key="15">
    <source>
        <dbReference type="Proteomes" id="UP001597393"/>
    </source>
</evidence>
<dbReference type="InterPro" id="IPR052029">
    <property type="entry name" value="PpiD_chaperone"/>
</dbReference>
<dbReference type="Pfam" id="PF13623">
    <property type="entry name" value="SurA_N_2"/>
    <property type="match status" value="1"/>
</dbReference>
<dbReference type="Proteomes" id="UP001597393">
    <property type="component" value="Unassembled WGS sequence"/>
</dbReference>
<organism evidence="14 15">
    <name type="scientific">Sphingobacterium corticis</name>
    <dbReference type="NCBI Taxonomy" id="1812823"/>
    <lineage>
        <taxon>Bacteria</taxon>
        <taxon>Pseudomonadati</taxon>
        <taxon>Bacteroidota</taxon>
        <taxon>Sphingobacteriia</taxon>
        <taxon>Sphingobacteriales</taxon>
        <taxon>Sphingobacteriaceae</taxon>
        <taxon>Sphingobacterium</taxon>
    </lineage>
</organism>